<gene>
    <name evidence="2" type="ORF">PSA7680_00281</name>
</gene>
<protein>
    <submittedName>
        <fullName evidence="2">Stf0 sulfotransferase</fullName>
    </submittedName>
</protein>
<keyword evidence="2" id="KW-0808">Transferase</keyword>
<evidence type="ECO:0000313" key="3">
    <source>
        <dbReference type="Proteomes" id="UP000193409"/>
    </source>
</evidence>
<dbReference type="Pfam" id="PF09037">
    <property type="entry name" value="Sulphotransf"/>
    <property type="match status" value="1"/>
</dbReference>
<dbReference type="InterPro" id="IPR027417">
    <property type="entry name" value="P-loop_NTPase"/>
</dbReference>
<evidence type="ECO:0000259" key="1">
    <source>
        <dbReference type="Pfam" id="PF09037"/>
    </source>
</evidence>
<dbReference type="EMBL" id="FWFQ01000002">
    <property type="protein sequence ID" value="SLN13948.1"/>
    <property type="molecule type" value="Genomic_DNA"/>
</dbReference>
<keyword evidence="3" id="KW-1185">Reference proteome</keyword>
<dbReference type="Gene3D" id="3.40.50.300">
    <property type="entry name" value="P-loop containing nucleotide triphosphate hydrolases"/>
    <property type="match status" value="1"/>
</dbReference>
<dbReference type="GO" id="GO:0016740">
    <property type="term" value="F:transferase activity"/>
    <property type="evidence" value="ECO:0007669"/>
    <property type="project" value="UniProtKB-KW"/>
</dbReference>
<dbReference type="SUPFAM" id="SSF52540">
    <property type="entry name" value="P-loop containing nucleoside triphosphate hydrolases"/>
    <property type="match status" value="1"/>
</dbReference>
<dbReference type="AlphaFoldDB" id="A0A1Y5RBZ4"/>
<proteinExistence type="predicted"/>
<dbReference type="InterPro" id="IPR024628">
    <property type="entry name" value="Sulfotransferase_Stf0_dom"/>
</dbReference>
<evidence type="ECO:0000313" key="2">
    <source>
        <dbReference type="EMBL" id="SLN13948.1"/>
    </source>
</evidence>
<organism evidence="2 3">
    <name type="scientific">Pseudoruegeria aquimaris</name>
    <dbReference type="NCBI Taxonomy" id="393663"/>
    <lineage>
        <taxon>Bacteria</taxon>
        <taxon>Pseudomonadati</taxon>
        <taxon>Pseudomonadota</taxon>
        <taxon>Alphaproteobacteria</taxon>
        <taxon>Rhodobacterales</taxon>
        <taxon>Roseobacteraceae</taxon>
        <taxon>Pseudoruegeria</taxon>
    </lineage>
</organism>
<accession>A0A1Y5RBZ4</accession>
<reference evidence="2 3" key="1">
    <citation type="submission" date="2017-03" db="EMBL/GenBank/DDBJ databases">
        <authorList>
            <person name="Afonso C.L."/>
            <person name="Miller P.J."/>
            <person name="Scott M.A."/>
            <person name="Spackman E."/>
            <person name="Goraichik I."/>
            <person name="Dimitrov K.M."/>
            <person name="Suarez D.L."/>
            <person name="Swayne D.E."/>
        </authorList>
    </citation>
    <scope>NUCLEOTIDE SEQUENCE [LARGE SCALE GENOMIC DNA]</scope>
    <source>
        <strain evidence="2 3">CECT 7680</strain>
    </source>
</reference>
<feature type="domain" description="Sulphotransferase Stf0" evidence="1">
    <location>
        <begin position="48"/>
        <end position="205"/>
    </location>
</feature>
<sequence>MVVDDFANLAGFPRSESEAFYSQVLAKEDGAVMSWEDAYETVRAFRAANGPAFYDKVMFHYLHKLSFKIDPDRHDASCAPFAEFFRDATWVFIRRANIFEQAVSKYVAEELNIWDKRATKDDDFNLTMQFNVEKAKGYARALAKEDRRWSWFFRKNEIQPIEIYYEDAVGNYPHYLEPIFSASGMDGTFDSPPERRMRKLGNQRNLILSDILRDSTIRDLMLKSMAGDG</sequence>
<dbReference type="Proteomes" id="UP000193409">
    <property type="component" value="Unassembled WGS sequence"/>
</dbReference>
<name>A0A1Y5RBZ4_9RHOB</name>